<feature type="non-terminal residue" evidence="2">
    <location>
        <position position="1"/>
    </location>
</feature>
<dbReference type="GO" id="GO:0031213">
    <property type="term" value="C:RSF complex"/>
    <property type="evidence" value="ECO:0007669"/>
    <property type="project" value="InterPro"/>
</dbReference>
<organism evidence="2">
    <name type="scientific">Arion vulgaris</name>
    <dbReference type="NCBI Taxonomy" id="1028688"/>
    <lineage>
        <taxon>Eukaryota</taxon>
        <taxon>Metazoa</taxon>
        <taxon>Spiralia</taxon>
        <taxon>Lophotrochozoa</taxon>
        <taxon>Mollusca</taxon>
        <taxon>Gastropoda</taxon>
        <taxon>Heterobranchia</taxon>
        <taxon>Euthyneura</taxon>
        <taxon>Panpulmonata</taxon>
        <taxon>Eupulmonata</taxon>
        <taxon>Stylommatophora</taxon>
        <taxon>Helicina</taxon>
        <taxon>Arionoidea</taxon>
        <taxon>Arionidae</taxon>
        <taxon>Arion</taxon>
    </lineage>
</organism>
<sequence>EGQAYWYFLDHDFNLLVYKEEQDDEDADTWKLICSNRHDLVNLVSSLQKKSGQEEDDMSISGCKSSKEGSPDKDIAVGNVKVKDMKAAHEQLGDVKEERTKQEQAMNLIKEESTSQE</sequence>
<dbReference type="InterPro" id="IPR028938">
    <property type="entry name" value="Rsf1-like"/>
</dbReference>
<dbReference type="PANTHER" id="PTHR14296:SF16">
    <property type="entry name" value="REMODELING AND SPACING FACTOR 1"/>
    <property type="match status" value="1"/>
</dbReference>
<evidence type="ECO:0000256" key="1">
    <source>
        <dbReference type="SAM" id="MobiDB-lite"/>
    </source>
</evidence>
<gene>
    <name evidence="2" type="primary">ORF49146</name>
</gene>
<feature type="compositionally biased region" description="Basic and acidic residues" evidence="1">
    <location>
        <begin position="65"/>
        <end position="74"/>
    </location>
</feature>
<feature type="non-terminal residue" evidence="2">
    <location>
        <position position="117"/>
    </location>
</feature>
<proteinExistence type="predicted"/>
<name>A0A0B6Z5N3_9EUPU</name>
<dbReference type="PANTHER" id="PTHR14296">
    <property type="entry name" value="REMODELING AND SPACING FACTOR 1"/>
    <property type="match status" value="1"/>
</dbReference>
<feature type="region of interest" description="Disordered" evidence="1">
    <location>
        <begin position="48"/>
        <end position="74"/>
    </location>
</feature>
<feature type="compositionally biased region" description="Basic and acidic residues" evidence="1">
    <location>
        <begin position="89"/>
        <end position="102"/>
    </location>
</feature>
<dbReference type="AlphaFoldDB" id="A0A0B6Z5N3"/>
<protein>
    <submittedName>
        <fullName evidence="2">Uncharacterized protein</fullName>
    </submittedName>
</protein>
<feature type="region of interest" description="Disordered" evidence="1">
    <location>
        <begin position="89"/>
        <end position="117"/>
    </location>
</feature>
<evidence type="ECO:0000313" key="2">
    <source>
        <dbReference type="EMBL" id="CEK63692.1"/>
    </source>
</evidence>
<dbReference type="EMBL" id="HACG01016827">
    <property type="protein sequence ID" value="CEK63692.1"/>
    <property type="molecule type" value="Transcribed_RNA"/>
</dbReference>
<accession>A0A0B6Z5N3</accession>
<dbReference type="GO" id="GO:0045892">
    <property type="term" value="P:negative regulation of DNA-templated transcription"/>
    <property type="evidence" value="ECO:0007669"/>
    <property type="project" value="TreeGrafter"/>
</dbReference>
<dbReference type="GO" id="GO:0042393">
    <property type="term" value="F:histone binding"/>
    <property type="evidence" value="ECO:0007669"/>
    <property type="project" value="TreeGrafter"/>
</dbReference>
<reference evidence="2" key="1">
    <citation type="submission" date="2014-12" db="EMBL/GenBank/DDBJ databases">
        <title>Insight into the proteome of Arion vulgaris.</title>
        <authorList>
            <person name="Aradska J."/>
            <person name="Bulat T."/>
            <person name="Smidak R."/>
            <person name="Sarate P."/>
            <person name="Gangsoo J."/>
            <person name="Sialana F."/>
            <person name="Bilban M."/>
            <person name="Lubec G."/>
        </authorList>
    </citation>
    <scope>NUCLEOTIDE SEQUENCE</scope>
    <source>
        <tissue evidence="2">Skin</tissue>
    </source>
</reference>